<evidence type="ECO:0000313" key="2">
    <source>
        <dbReference type="EMBL" id="ASR48884.1"/>
    </source>
</evidence>
<dbReference type="KEGG" id="pkb:B4V02_20365"/>
<dbReference type="EMBL" id="CP020028">
    <property type="protein sequence ID" value="ASR48884.1"/>
    <property type="molecule type" value="Genomic_DNA"/>
</dbReference>
<evidence type="ECO:0000313" key="3">
    <source>
        <dbReference type="Proteomes" id="UP000214666"/>
    </source>
</evidence>
<proteinExistence type="predicted"/>
<keyword evidence="2" id="KW-0378">Hydrolase</keyword>
<dbReference type="AlphaFoldDB" id="A0A222WSK6"/>
<protein>
    <submittedName>
        <fullName evidence="2">Hydrolase</fullName>
    </submittedName>
</protein>
<sequence length="278" mass="31415">MIYASDLDQTLIYSKRSLGVPLESAGLLPAEYIDGATAAFISAQALQLLKTLPENVMFMPVTTRTMAQYSRITVFQTELVPAYAVTSNGGNIIVGGEVDREWNRRIHEQVRREGAHAEEARQVFGQVLHEDWVISESYCDELFYAFVIERDRMPLEQVLEKARIMREMGWEVSIQGRKVYLVPAAVNKQAAVEHIRHLTDGGPVVASGDSLLDRCLLDYANYAIAPRHGELYREQLRDELEVNYRFTELSGAYAADEIMAYVYEIHRSVSAARASFSE</sequence>
<dbReference type="Pfam" id="PF05116">
    <property type="entry name" value="S6PP"/>
    <property type="match status" value="1"/>
</dbReference>
<dbReference type="InterPro" id="IPR006380">
    <property type="entry name" value="SPP-like_dom"/>
</dbReference>
<dbReference type="InterPro" id="IPR023214">
    <property type="entry name" value="HAD_sf"/>
</dbReference>
<feature type="domain" description="Sucrose phosphatase-like" evidence="1">
    <location>
        <begin position="5"/>
        <end position="223"/>
    </location>
</feature>
<dbReference type="Proteomes" id="UP000214666">
    <property type="component" value="Chromosome"/>
</dbReference>
<evidence type="ECO:0000259" key="1">
    <source>
        <dbReference type="Pfam" id="PF05116"/>
    </source>
</evidence>
<dbReference type="SUPFAM" id="SSF56784">
    <property type="entry name" value="HAD-like"/>
    <property type="match status" value="1"/>
</dbReference>
<reference evidence="2 3" key="1">
    <citation type="submission" date="2017-03" db="EMBL/GenBank/DDBJ databases">
        <title>Complete genome sequence of Paenibacillus Kribbensis producing bioflocculants.</title>
        <authorList>
            <person name="Lee H.-G."/>
            <person name="Oh H.-M."/>
        </authorList>
    </citation>
    <scope>NUCLEOTIDE SEQUENCE [LARGE SCALE GENOMIC DNA]</scope>
    <source>
        <strain evidence="2 3">AM49</strain>
    </source>
</reference>
<gene>
    <name evidence="2" type="ORF">B4V02_20365</name>
</gene>
<accession>A0A222WSK6</accession>
<dbReference type="PIRSF" id="PIRSF030802">
    <property type="entry name" value="UCP030802"/>
    <property type="match status" value="1"/>
</dbReference>
<keyword evidence="3" id="KW-1185">Reference proteome</keyword>
<dbReference type="STRING" id="172713.GCA_001705305_03357"/>
<organism evidence="2 3">
    <name type="scientific">Paenibacillus kribbensis</name>
    <dbReference type="NCBI Taxonomy" id="172713"/>
    <lineage>
        <taxon>Bacteria</taxon>
        <taxon>Bacillati</taxon>
        <taxon>Bacillota</taxon>
        <taxon>Bacilli</taxon>
        <taxon>Bacillales</taxon>
        <taxon>Paenibacillaceae</taxon>
        <taxon>Paenibacillus</taxon>
    </lineage>
</organism>
<dbReference type="OrthoDB" id="1666512at2"/>
<dbReference type="RefSeq" id="WP_094156170.1">
    <property type="nucleotide sequence ID" value="NZ_CP020028.1"/>
</dbReference>
<dbReference type="InterPro" id="IPR036412">
    <property type="entry name" value="HAD-like_sf"/>
</dbReference>
<dbReference type="Gene3D" id="3.40.50.1000">
    <property type="entry name" value="HAD superfamily/HAD-like"/>
    <property type="match status" value="1"/>
</dbReference>
<dbReference type="GO" id="GO:0016787">
    <property type="term" value="F:hydrolase activity"/>
    <property type="evidence" value="ECO:0007669"/>
    <property type="project" value="UniProtKB-KW"/>
</dbReference>
<dbReference type="InterPro" id="IPR024197">
    <property type="entry name" value="TPP-like"/>
</dbReference>
<name>A0A222WSK6_9BACL</name>